<evidence type="ECO:0000256" key="2">
    <source>
        <dbReference type="ARBA" id="ARBA00004792"/>
    </source>
</evidence>
<dbReference type="InterPro" id="IPR020841">
    <property type="entry name" value="PKS_Beta-ketoAc_synthase_dom"/>
</dbReference>
<dbReference type="Pfam" id="PF14765">
    <property type="entry name" value="PS-DH"/>
    <property type="match status" value="1"/>
</dbReference>
<comment type="caution">
    <text evidence="16">The sequence shown here is derived from an EMBL/GenBank/DDBJ whole genome shotgun (WGS) entry which is preliminary data.</text>
</comment>
<dbReference type="InterPro" id="IPR001227">
    <property type="entry name" value="Ac_transferase_dom_sf"/>
</dbReference>
<dbReference type="Pfam" id="PF00698">
    <property type="entry name" value="Acyl_transf_1"/>
    <property type="match status" value="1"/>
</dbReference>
<dbReference type="SMART" id="SM00823">
    <property type="entry name" value="PKS_PP"/>
    <property type="match status" value="1"/>
</dbReference>
<dbReference type="InterPro" id="IPR054514">
    <property type="entry name" value="RhiE-like_linker"/>
</dbReference>
<keyword evidence="9" id="KW-0511">Multifunctional enzyme</keyword>
<evidence type="ECO:0000313" key="17">
    <source>
        <dbReference type="Proteomes" id="UP001499986"/>
    </source>
</evidence>
<dbReference type="InterPro" id="IPR020806">
    <property type="entry name" value="PKS_PP-bd"/>
</dbReference>
<dbReference type="CDD" id="cd05195">
    <property type="entry name" value="enoyl_red"/>
    <property type="match status" value="1"/>
</dbReference>
<dbReference type="Gene3D" id="3.30.70.3290">
    <property type="match status" value="1"/>
</dbReference>
<feature type="region of interest" description="N-terminal hotdog fold" evidence="11">
    <location>
        <begin position="976"/>
        <end position="1101"/>
    </location>
</feature>
<feature type="domain" description="PKS/mFAS DH" evidence="15">
    <location>
        <begin position="976"/>
        <end position="1274"/>
    </location>
</feature>
<keyword evidence="10" id="KW-0012">Acyltransferase</keyword>
<evidence type="ECO:0000259" key="15">
    <source>
        <dbReference type="PROSITE" id="PS52019"/>
    </source>
</evidence>
<dbReference type="InterPro" id="IPR036736">
    <property type="entry name" value="ACP-like_sf"/>
</dbReference>
<dbReference type="Proteomes" id="UP001499986">
    <property type="component" value="Unassembled WGS sequence"/>
</dbReference>
<dbReference type="PANTHER" id="PTHR43775:SF37">
    <property type="entry name" value="SI:DKEY-61P9.11"/>
    <property type="match status" value="1"/>
</dbReference>
<dbReference type="Gene3D" id="1.10.1200.10">
    <property type="entry name" value="ACP-like"/>
    <property type="match status" value="1"/>
</dbReference>
<evidence type="ECO:0000259" key="13">
    <source>
        <dbReference type="PROSITE" id="PS50075"/>
    </source>
</evidence>
<dbReference type="PROSITE" id="PS52019">
    <property type="entry name" value="PKS_MFAS_DH"/>
    <property type="match status" value="1"/>
</dbReference>
<dbReference type="Pfam" id="PF00109">
    <property type="entry name" value="ketoacyl-synt"/>
    <property type="match status" value="1"/>
</dbReference>
<feature type="domain" description="Carrier" evidence="13">
    <location>
        <begin position="2121"/>
        <end position="2198"/>
    </location>
</feature>
<dbReference type="Pfam" id="PF08240">
    <property type="entry name" value="ADH_N"/>
    <property type="match status" value="1"/>
</dbReference>
<keyword evidence="7" id="KW-0677">Repeat</keyword>
<evidence type="ECO:0000313" key="16">
    <source>
        <dbReference type="EMBL" id="GAA2417579.1"/>
    </source>
</evidence>
<feature type="compositionally biased region" description="Polar residues" evidence="12">
    <location>
        <begin position="25"/>
        <end position="34"/>
    </location>
</feature>
<sequence>MTRPVASACSCPQTERPWDTPSRVPKQTNVSSSMRGAAERVPESGRVPDIFVVKDGEPMHARPGVEEPAASQDEPIAVVGAACRFPGEVRSLTSLWRLLMARRETVREVPPERWEQAELTGLPAQVAARLRYGCFLDDDVYAYEPEFFGINAQEAPWVDPEHRLLAEVVWEAIEHAGIPAQRLSGTPTGMFFGIYQKDYMLRVQRSLEEVNAYAMYTGFDSIGPGRVGFMLNLRGPQVVVESACASGLVAVHSACQSLRTGESDVALAGAAMLALGPEGVIAPALWGVFSPTGRCHAFDAAADGYVRGEGCGVVVLKRLEDAVRAGDRVLAVLRGTAVNQNGRGTRLSAPSEPAQIDLYRLALERAGVDAGDVGMVEAHGPGTAVGDPIEFAAVATVYGKGRDRCALGSVKTNIGHTEPVSGVAGLLKAIASLRHGMVPASLHFRDWNPQIDPSGTRLFVPTDTVEWPVRNGTRLAAVSSFGISGTNVHVVLEQPPAAGPVRRDVRPLPSGESGPPRPDEALRVFPLSAGTPVALRSAAGRLAQWLRGEGARVPLGDVAHTLAVRRSPARERAAVVAADRSELVARLEELAAGTPPTAGMATGSAVPDAGQRVVWVFSGHGSQWAGMCRQLLDHDPEFTRVIDELEPLVAEESGFSLRQTLCRPEVVTGFDRVQPVVFAIQLGLAAMWRSHGVEPAAVIGHSMGEVAAAVAAGALSVRDGVRVICRRSRLILRTAGQGLMASVALGRAEVERLLAEQAVRGVGVAVVASPENTVIGGDADCIRRLAEEWDARGVGIRVIDVDVASHTAHMDPVLPDLADALADITGRTPVTAFYSTVTDDPREHAAFDAAYWSDNLRRVVRFADAVHAAAEDGHRLFVEIGPHPVLAQPVQATLAAHGHSDSAVVPSLLRDTDDALAFHTHVAALHCADHPLDWADRYGDGALADVPPTTWERTRYVVAPSPLSQSAGVRSLHSAHPLTGPHTTDPDGEGRHLWQTRISPATLAWLDAHRVNDVVVVPGAALCEMAVAAAADLYSTGPERLRITDVDLERLLLPASDGTSVTATAEATGPDTARWRVISTAADGTCVQHAQAGLQAAPREEPVPEGCDPQHLLARFPHAVDASDVYRQMREERGVHHGSPFLGLQALYTDEAPERSSACFGSTRLLARVHVPDEGRAGAQALHCHPVVLDTCLQAVAGAVLRTGTVPAGGILPRRIEALRLYGRVPLSGYCLVTLGRMDGDRYTANFRLWADDGAVVADATGVEFRHVPAESAEERFAGRLLRASWEPCERAAPQPATGTWTLLGEPGRESFTTALGAALQERGAAVDIRTLTPEDISGDNPAPLLSAEPGGQAPQAVVYLPAPGTASLPPDRLAREQVARLVGTARALAGTARDGAAPRLWTVTGTAQHVASGDLPDLGQAGLRGLVRVLSYEHPELRPGILDIDPQTPVEEVAAELLSCPDEQDEIAYRCGTRHVARLRNAPLDEHERRRATVDRAHDRVALYLARSGDLDSFEFVAQSRCRPGPGEVEVRLDATSVNFINVLQAMGVYQRFSAGEERPDVCAFDGAGVVTAVGDGVRDVRVGDRVAAMFVDAEQTAVMSSFTTVRADCLLPVPDGMSAQDAAGLPCAYLTAWYALRHLARLRPGEKVLIHSASGGTGLAALNLARACGAEVLATAGSEAKRAYLRGLGVPHVMDSRTLDFADQVRDLTMGRGVDVVLNSLTGPAQSAGLELLAHRGRFIELGKRDIYANARLGLLPFRRNVTFAGVDVLMMMQQDPDLLAEGYRELAGMLVDGTLPLLPVTEHPVTEAPSAFHTMASARHTGKLVLTWPAEGTDTLPVRPEDVPVVRPDASYLVTGGLGGLGLLVARWLAERGAAAVVLTSRSAPAAATRSALDAVTADFGTRIEVVCGDLAEPGVADTLVRASLDTGNPLRGVVHAAAAVEDATVANLSPALLEKVWRPKATGAWLLHHATAGQELDWWVTFSSAASLLGNPGQGAYAAANAWLDEFTSWRRAQGLPATCVNWGPWAEVGRGAGMAERGYAMIAPAEGIAALERILAHDRDRTAYTPVDLSRWLESYPATARTAFFAELAAPAAGGDSSDARNALLQSLRETDSPQQRQQLLQSRVVEHIAAVLRLGTDRFDANTSLVTLGLDSLMAIALRNRLQRELALDIPTTVMWTHPTASALTGYLLARLHPEQGPDDASCATDPAVTPSAVPG</sequence>
<dbReference type="InterPro" id="IPR013154">
    <property type="entry name" value="ADH-like_N"/>
</dbReference>
<dbReference type="Gene3D" id="3.10.129.110">
    <property type="entry name" value="Polyketide synthase dehydratase"/>
    <property type="match status" value="1"/>
</dbReference>
<feature type="region of interest" description="Disordered" evidence="12">
    <location>
        <begin position="967"/>
        <end position="989"/>
    </location>
</feature>
<dbReference type="SUPFAM" id="SSF47336">
    <property type="entry name" value="ACP-like"/>
    <property type="match status" value="1"/>
</dbReference>
<dbReference type="InterPro" id="IPR049551">
    <property type="entry name" value="PKS_DH_C"/>
</dbReference>
<evidence type="ECO:0000256" key="1">
    <source>
        <dbReference type="ARBA" id="ARBA00004496"/>
    </source>
</evidence>
<dbReference type="InterPro" id="IPR049900">
    <property type="entry name" value="PKS_mFAS_DH"/>
</dbReference>
<dbReference type="InterPro" id="IPR016036">
    <property type="entry name" value="Malonyl_transacylase_ACP-bd"/>
</dbReference>
<dbReference type="EMBL" id="BAAASE010000010">
    <property type="protein sequence ID" value="GAA2417579.1"/>
    <property type="molecule type" value="Genomic_DNA"/>
</dbReference>
<dbReference type="SMART" id="SM00826">
    <property type="entry name" value="PKS_DH"/>
    <property type="match status" value="1"/>
</dbReference>
<dbReference type="CDD" id="cd00833">
    <property type="entry name" value="PKS"/>
    <property type="match status" value="1"/>
</dbReference>
<keyword evidence="8" id="KW-0045">Antibiotic biosynthesis</keyword>
<evidence type="ECO:0000256" key="7">
    <source>
        <dbReference type="ARBA" id="ARBA00022737"/>
    </source>
</evidence>
<evidence type="ECO:0000256" key="12">
    <source>
        <dbReference type="SAM" id="MobiDB-lite"/>
    </source>
</evidence>
<dbReference type="InterPro" id="IPR009081">
    <property type="entry name" value="PP-bd_ACP"/>
</dbReference>
<dbReference type="Pfam" id="PF00550">
    <property type="entry name" value="PP-binding"/>
    <property type="match status" value="1"/>
</dbReference>
<dbReference type="InterPro" id="IPR006162">
    <property type="entry name" value="Ppantetheine_attach_site"/>
</dbReference>
<dbReference type="Pfam" id="PF13602">
    <property type="entry name" value="ADH_zinc_N_2"/>
    <property type="match status" value="1"/>
</dbReference>
<dbReference type="Gene3D" id="3.40.47.10">
    <property type="match status" value="1"/>
</dbReference>
<dbReference type="InterPro" id="IPR014030">
    <property type="entry name" value="Ketoacyl_synth_N"/>
</dbReference>
<dbReference type="PROSITE" id="PS00012">
    <property type="entry name" value="PHOSPHOPANTETHEINE"/>
    <property type="match status" value="1"/>
</dbReference>
<evidence type="ECO:0000256" key="11">
    <source>
        <dbReference type="PROSITE-ProRule" id="PRU01363"/>
    </source>
</evidence>
<keyword evidence="4" id="KW-0963">Cytoplasm</keyword>
<keyword evidence="5" id="KW-0597">Phosphoprotein</keyword>
<comment type="pathway">
    <text evidence="2">Antibiotic biosynthesis.</text>
</comment>
<comment type="subcellular location">
    <subcellularLocation>
        <location evidence="1">Cytoplasm</location>
    </subcellularLocation>
</comment>
<dbReference type="SUPFAM" id="SSF51735">
    <property type="entry name" value="NAD(P)-binding Rossmann-fold domains"/>
    <property type="match status" value="3"/>
</dbReference>
<dbReference type="InterPro" id="IPR049552">
    <property type="entry name" value="PKS_DH_N"/>
</dbReference>
<feature type="active site" description="Proton donor; for dehydratase activity" evidence="11">
    <location>
        <position position="1190"/>
    </location>
</feature>
<evidence type="ECO:0000256" key="4">
    <source>
        <dbReference type="ARBA" id="ARBA00022490"/>
    </source>
</evidence>
<dbReference type="InterPro" id="IPR014031">
    <property type="entry name" value="Ketoacyl_synth_C"/>
</dbReference>
<dbReference type="InterPro" id="IPR013968">
    <property type="entry name" value="PKS_KR"/>
</dbReference>
<dbReference type="SUPFAM" id="SSF50129">
    <property type="entry name" value="GroES-like"/>
    <property type="match status" value="1"/>
</dbReference>
<protein>
    <submittedName>
        <fullName evidence="16">Type I polyketide synthase</fullName>
    </submittedName>
</protein>
<keyword evidence="17" id="KW-1185">Reference proteome</keyword>
<dbReference type="Gene3D" id="3.40.50.720">
    <property type="entry name" value="NAD(P)-binding Rossmann-like Domain"/>
    <property type="match status" value="3"/>
</dbReference>
<feature type="active site" description="Proton acceptor; for dehydratase activity" evidence="11">
    <location>
        <position position="1009"/>
    </location>
</feature>
<evidence type="ECO:0000256" key="9">
    <source>
        <dbReference type="ARBA" id="ARBA00023268"/>
    </source>
</evidence>
<dbReference type="PROSITE" id="PS00606">
    <property type="entry name" value="KS3_1"/>
    <property type="match status" value="1"/>
</dbReference>
<dbReference type="InterPro" id="IPR018201">
    <property type="entry name" value="Ketoacyl_synth_AS"/>
</dbReference>
<dbReference type="InterPro" id="IPR014043">
    <property type="entry name" value="Acyl_transferase_dom"/>
</dbReference>
<feature type="region of interest" description="C-terminal hotdog fold" evidence="11">
    <location>
        <begin position="1117"/>
        <end position="1274"/>
    </location>
</feature>
<reference evidence="17" key="1">
    <citation type="journal article" date="2019" name="Int. J. Syst. Evol. Microbiol.">
        <title>The Global Catalogue of Microorganisms (GCM) 10K type strain sequencing project: providing services to taxonomists for standard genome sequencing and annotation.</title>
        <authorList>
            <consortium name="The Broad Institute Genomics Platform"/>
            <consortium name="The Broad Institute Genome Sequencing Center for Infectious Disease"/>
            <person name="Wu L."/>
            <person name="Ma J."/>
        </authorList>
    </citation>
    <scope>NUCLEOTIDE SEQUENCE [LARGE SCALE GENOMIC DNA]</scope>
    <source>
        <strain evidence="17">JCM 4358</strain>
    </source>
</reference>
<dbReference type="Gene3D" id="3.40.366.10">
    <property type="entry name" value="Malonyl-Coenzyme A Acyl Carrier Protein, domain 2"/>
    <property type="match status" value="1"/>
</dbReference>
<accession>A0ABN3IYL7</accession>
<evidence type="ECO:0000259" key="14">
    <source>
        <dbReference type="PROSITE" id="PS52004"/>
    </source>
</evidence>
<feature type="region of interest" description="Disordered" evidence="12">
    <location>
        <begin position="1"/>
        <end position="41"/>
    </location>
</feature>
<proteinExistence type="predicted"/>
<dbReference type="PANTHER" id="PTHR43775">
    <property type="entry name" value="FATTY ACID SYNTHASE"/>
    <property type="match status" value="1"/>
</dbReference>
<dbReference type="SMART" id="SM01294">
    <property type="entry name" value="PKS_PP_betabranch"/>
    <property type="match status" value="1"/>
</dbReference>
<organism evidence="16 17">
    <name type="scientific">Streptomyces coeruleofuscus</name>
    <dbReference type="NCBI Taxonomy" id="66879"/>
    <lineage>
        <taxon>Bacteria</taxon>
        <taxon>Bacillati</taxon>
        <taxon>Actinomycetota</taxon>
        <taxon>Actinomycetes</taxon>
        <taxon>Kitasatosporales</taxon>
        <taxon>Streptomycetaceae</taxon>
        <taxon>Streptomyces</taxon>
    </lineage>
</organism>
<dbReference type="SUPFAM" id="SSF55048">
    <property type="entry name" value="Probable ACP-binding domain of malonyl-CoA ACP transacylase"/>
    <property type="match status" value="1"/>
</dbReference>
<dbReference type="InterPro" id="IPR020843">
    <property type="entry name" value="ER"/>
</dbReference>
<dbReference type="SUPFAM" id="SSF53901">
    <property type="entry name" value="Thiolase-like"/>
    <property type="match status" value="1"/>
</dbReference>
<evidence type="ECO:0000256" key="6">
    <source>
        <dbReference type="ARBA" id="ARBA00022679"/>
    </source>
</evidence>
<evidence type="ECO:0000256" key="3">
    <source>
        <dbReference type="ARBA" id="ARBA00022450"/>
    </source>
</evidence>
<dbReference type="InterPro" id="IPR020807">
    <property type="entry name" value="PKS_DH"/>
</dbReference>
<keyword evidence="6" id="KW-0808">Transferase</keyword>
<dbReference type="SMART" id="SM00825">
    <property type="entry name" value="PKS_KS"/>
    <property type="match status" value="1"/>
</dbReference>
<dbReference type="InterPro" id="IPR050091">
    <property type="entry name" value="PKS_NRPS_Biosynth_Enz"/>
</dbReference>
<dbReference type="InterPro" id="IPR036291">
    <property type="entry name" value="NAD(P)-bd_dom_sf"/>
</dbReference>
<evidence type="ECO:0000256" key="10">
    <source>
        <dbReference type="ARBA" id="ARBA00023315"/>
    </source>
</evidence>
<dbReference type="SUPFAM" id="SSF52151">
    <property type="entry name" value="FabD/lysophospholipase-like"/>
    <property type="match status" value="1"/>
</dbReference>
<gene>
    <name evidence="16" type="ORF">GCM10010255_65970</name>
</gene>
<dbReference type="Pfam" id="PF22336">
    <property type="entry name" value="RhiE-like_linker"/>
    <property type="match status" value="1"/>
</dbReference>
<dbReference type="InterPro" id="IPR042104">
    <property type="entry name" value="PKS_dehydratase_sf"/>
</dbReference>
<dbReference type="InterPro" id="IPR011032">
    <property type="entry name" value="GroES-like_sf"/>
</dbReference>
<keyword evidence="3" id="KW-0596">Phosphopantetheine</keyword>
<dbReference type="PROSITE" id="PS50075">
    <property type="entry name" value="CARRIER"/>
    <property type="match status" value="1"/>
</dbReference>
<dbReference type="SMART" id="SM00829">
    <property type="entry name" value="PKS_ER"/>
    <property type="match status" value="1"/>
</dbReference>
<dbReference type="InterPro" id="IPR016039">
    <property type="entry name" value="Thiolase-like"/>
</dbReference>
<dbReference type="InterPro" id="IPR016035">
    <property type="entry name" value="Acyl_Trfase/lysoPLipase"/>
</dbReference>
<dbReference type="PROSITE" id="PS52004">
    <property type="entry name" value="KS3_2"/>
    <property type="match status" value="1"/>
</dbReference>
<name>A0ABN3IYL7_9ACTN</name>
<dbReference type="SMART" id="SM00827">
    <property type="entry name" value="PKS_AT"/>
    <property type="match status" value="1"/>
</dbReference>
<dbReference type="InterPro" id="IPR057326">
    <property type="entry name" value="KR_dom"/>
</dbReference>
<feature type="domain" description="Ketosynthase family 3 (KS3)" evidence="14">
    <location>
        <begin position="73"/>
        <end position="494"/>
    </location>
</feature>
<dbReference type="SMART" id="SM00822">
    <property type="entry name" value="PKS_KR"/>
    <property type="match status" value="1"/>
</dbReference>
<evidence type="ECO:0000256" key="8">
    <source>
        <dbReference type="ARBA" id="ARBA00023194"/>
    </source>
</evidence>
<feature type="region of interest" description="Disordered" evidence="12">
    <location>
        <begin position="2202"/>
        <end position="2222"/>
    </location>
</feature>
<evidence type="ECO:0000256" key="5">
    <source>
        <dbReference type="ARBA" id="ARBA00022553"/>
    </source>
</evidence>
<feature type="region of interest" description="Disordered" evidence="12">
    <location>
        <begin position="499"/>
        <end position="519"/>
    </location>
</feature>
<dbReference type="Pfam" id="PF08659">
    <property type="entry name" value="KR"/>
    <property type="match status" value="1"/>
</dbReference>
<dbReference type="Pfam" id="PF02801">
    <property type="entry name" value="Ketoacyl-synt_C"/>
    <property type="match status" value="1"/>
</dbReference>
<dbReference type="Gene3D" id="3.90.180.10">
    <property type="entry name" value="Medium-chain alcohol dehydrogenases, catalytic domain"/>
    <property type="match status" value="1"/>
</dbReference>
<dbReference type="Pfam" id="PF21089">
    <property type="entry name" value="PKS_DH_N"/>
    <property type="match status" value="1"/>
</dbReference>